<sequence>MLKRWWIWGPLMLLALFAYLLLQFFFSTLRIRHAVEPLEARQSGDGRLRHVVLISQELDNPFWRSVEQRNR</sequence>
<evidence type="ECO:0000256" key="1">
    <source>
        <dbReference type="SAM" id="Phobius"/>
    </source>
</evidence>
<evidence type="ECO:0000313" key="2">
    <source>
        <dbReference type="EMBL" id="MCZ8517168.1"/>
    </source>
</evidence>
<dbReference type="EMBL" id="JAQAGZ010000033">
    <property type="protein sequence ID" value="MCZ8517168.1"/>
    <property type="molecule type" value="Genomic_DNA"/>
</dbReference>
<evidence type="ECO:0000313" key="3">
    <source>
        <dbReference type="Proteomes" id="UP001527882"/>
    </source>
</evidence>
<dbReference type="Proteomes" id="UP001527882">
    <property type="component" value="Unassembled WGS sequence"/>
</dbReference>
<organism evidence="2 3">
    <name type="scientific">Paenibacillus gyeongsangnamensis</name>
    <dbReference type="NCBI Taxonomy" id="3388067"/>
    <lineage>
        <taxon>Bacteria</taxon>
        <taxon>Bacillati</taxon>
        <taxon>Bacillota</taxon>
        <taxon>Bacilli</taxon>
        <taxon>Bacillales</taxon>
        <taxon>Paenibacillaceae</taxon>
        <taxon>Paenibacillus</taxon>
    </lineage>
</organism>
<keyword evidence="3" id="KW-1185">Reference proteome</keyword>
<proteinExistence type="predicted"/>
<name>A0ABT4QJW1_9BACL</name>
<gene>
    <name evidence="2" type="ORF">O9H85_33435</name>
</gene>
<keyword evidence="1" id="KW-0812">Transmembrane</keyword>
<keyword evidence="1" id="KW-0472">Membrane</keyword>
<comment type="caution">
    <text evidence="2">The sequence shown here is derived from an EMBL/GenBank/DDBJ whole genome shotgun (WGS) entry which is preliminary data.</text>
</comment>
<feature type="transmembrane region" description="Helical" evidence="1">
    <location>
        <begin position="6"/>
        <end position="26"/>
    </location>
</feature>
<protein>
    <submittedName>
        <fullName evidence="2">Uncharacterized protein</fullName>
    </submittedName>
</protein>
<accession>A0ABT4QJW1</accession>
<keyword evidence="1" id="KW-1133">Transmembrane helix</keyword>
<reference evidence="2 3" key="1">
    <citation type="submission" date="2022-12" db="EMBL/GenBank/DDBJ databases">
        <title>Draft genome sequence of Paenibacillus sp. dW9.</title>
        <authorList>
            <person name="Choi E.-W."/>
            <person name="Kim D.-U."/>
        </authorList>
    </citation>
    <scope>NUCLEOTIDE SEQUENCE [LARGE SCALE GENOMIC DNA]</scope>
    <source>
        <strain evidence="3">dW9</strain>
    </source>
</reference>
<dbReference type="RefSeq" id="WP_269885703.1">
    <property type="nucleotide sequence ID" value="NZ_JAQAGZ010000033.1"/>
</dbReference>